<dbReference type="PANTHER" id="PTHR31595:SF57">
    <property type="entry name" value="OS04G0481900 PROTEIN"/>
    <property type="match status" value="1"/>
</dbReference>
<comment type="similarity">
    <text evidence="3">Belongs to the wax synthase family.</text>
</comment>
<feature type="domain" description="Wax synthase" evidence="9">
    <location>
        <begin position="120"/>
        <end position="199"/>
    </location>
</feature>
<evidence type="ECO:0000256" key="8">
    <source>
        <dbReference type="SAM" id="Phobius"/>
    </source>
</evidence>
<reference evidence="10 11" key="1">
    <citation type="journal article" date="2016" name="Mol. Biol. Evol.">
        <title>Comparative Genomics of Early-Diverging Mushroom-Forming Fungi Provides Insights into the Origins of Lignocellulose Decay Capabilities.</title>
        <authorList>
            <person name="Nagy L.G."/>
            <person name="Riley R."/>
            <person name="Tritt A."/>
            <person name="Adam C."/>
            <person name="Daum C."/>
            <person name="Floudas D."/>
            <person name="Sun H."/>
            <person name="Yadav J.S."/>
            <person name="Pangilinan J."/>
            <person name="Larsson K.H."/>
            <person name="Matsuura K."/>
            <person name="Barry K."/>
            <person name="Labutti K."/>
            <person name="Kuo R."/>
            <person name="Ohm R.A."/>
            <person name="Bhattacharya S.S."/>
            <person name="Shirouzu T."/>
            <person name="Yoshinaga Y."/>
            <person name="Martin F.M."/>
            <person name="Grigoriev I.V."/>
            <person name="Hibbett D.S."/>
        </authorList>
    </citation>
    <scope>NUCLEOTIDE SEQUENCE [LARGE SCALE GENOMIC DNA]</scope>
    <source>
        <strain evidence="10 11">HHB14362 ss-1</strain>
    </source>
</reference>
<dbReference type="OrthoDB" id="1077582at2759"/>
<dbReference type="EMBL" id="KV425708">
    <property type="protein sequence ID" value="KZT18114.1"/>
    <property type="molecule type" value="Genomic_DNA"/>
</dbReference>
<evidence type="ECO:0000256" key="4">
    <source>
        <dbReference type="ARBA" id="ARBA00022679"/>
    </source>
</evidence>
<keyword evidence="4" id="KW-0808">Transferase</keyword>
<comment type="pathway">
    <text evidence="2">Secondary metabolite biosynthesis.</text>
</comment>
<protein>
    <recommendedName>
        <fullName evidence="9">Wax synthase domain-containing protein</fullName>
    </recommendedName>
</protein>
<evidence type="ECO:0000313" key="11">
    <source>
        <dbReference type="Proteomes" id="UP000076761"/>
    </source>
</evidence>
<evidence type="ECO:0000259" key="9">
    <source>
        <dbReference type="Pfam" id="PF13813"/>
    </source>
</evidence>
<comment type="subcellular location">
    <subcellularLocation>
        <location evidence="1">Membrane</location>
        <topology evidence="1">Multi-pass membrane protein</topology>
    </subcellularLocation>
</comment>
<dbReference type="GO" id="GO:0008374">
    <property type="term" value="F:O-acyltransferase activity"/>
    <property type="evidence" value="ECO:0007669"/>
    <property type="project" value="InterPro"/>
</dbReference>
<proteinExistence type="inferred from homology"/>
<feature type="transmembrane region" description="Helical" evidence="8">
    <location>
        <begin position="191"/>
        <end position="212"/>
    </location>
</feature>
<feature type="transmembrane region" description="Helical" evidence="8">
    <location>
        <begin position="224"/>
        <end position="244"/>
    </location>
</feature>
<evidence type="ECO:0000313" key="10">
    <source>
        <dbReference type="EMBL" id="KZT18114.1"/>
    </source>
</evidence>
<gene>
    <name evidence="10" type="ORF">NEOLEDRAFT_1143830</name>
</gene>
<keyword evidence="7 8" id="KW-0472">Membrane</keyword>
<keyword evidence="11" id="KW-1185">Reference proteome</keyword>
<evidence type="ECO:0000256" key="3">
    <source>
        <dbReference type="ARBA" id="ARBA00007282"/>
    </source>
</evidence>
<dbReference type="STRING" id="1314782.A0A165MB13"/>
<sequence>MQGISCGIYEELWSWSRSKYITPDPRAHSESRAVYGLFTSFLHLATFDCIHCAIQLSSPPLADPNEASLFDPSLPSLARYLKSCLIVIGTGFIVYHGLQAWYQQATVIAVVVFQQEPAQWPPLFDEPWKAESLADFWGRRWHQILRQGFIAVGSQPLRKLLGRVGGVMGAFLVSALLHDWVAWGMGRGGEFWSVGGFFLMNGVGVVVEELWARITGRRVQGWRGWIWTMVWLIGWGNLLVDAWARRGLMASMFLPDGWRPSQTLLAKLLRRPGKRLAQSVCLTLNLSASRKVNFSGRD</sequence>
<evidence type="ECO:0000256" key="7">
    <source>
        <dbReference type="ARBA" id="ARBA00023136"/>
    </source>
</evidence>
<evidence type="ECO:0000256" key="6">
    <source>
        <dbReference type="ARBA" id="ARBA00022989"/>
    </source>
</evidence>
<evidence type="ECO:0000256" key="1">
    <source>
        <dbReference type="ARBA" id="ARBA00004141"/>
    </source>
</evidence>
<dbReference type="AlphaFoldDB" id="A0A165MB13"/>
<evidence type="ECO:0000256" key="5">
    <source>
        <dbReference type="ARBA" id="ARBA00022692"/>
    </source>
</evidence>
<feature type="transmembrane region" description="Helical" evidence="8">
    <location>
        <begin position="77"/>
        <end position="98"/>
    </location>
</feature>
<dbReference type="PANTHER" id="PTHR31595">
    <property type="entry name" value="LONG-CHAIN-ALCOHOL O-FATTY-ACYLTRANSFERASE 3-RELATED"/>
    <property type="match status" value="1"/>
</dbReference>
<dbReference type="InterPro" id="IPR032805">
    <property type="entry name" value="Wax_synthase_dom"/>
</dbReference>
<dbReference type="GO" id="GO:0016020">
    <property type="term" value="C:membrane"/>
    <property type="evidence" value="ECO:0007669"/>
    <property type="project" value="UniProtKB-SubCell"/>
</dbReference>
<name>A0A165MB13_9AGAM</name>
<dbReference type="Proteomes" id="UP000076761">
    <property type="component" value="Unassembled WGS sequence"/>
</dbReference>
<organism evidence="10 11">
    <name type="scientific">Neolentinus lepideus HHB14362 ss-1</name>
    <dbReference type="NCBI Taxonomy" id="1314782"/>
    <lineage>
        <taxon>Eukaryota</taxon>
        <taxon>Fungi</taxon>
        <taxon>Dikarya</taxon>
        <taxon>Basidiomycota</taxon>
        <taxon>Agaricomycotina</taxon>
        <taxon>Agaricomycetes</taxon>
        <taxon>Gloeophyllales</taxon>
        <taxon>Gloeophyllaceae</taxon>
        <taxon>Neolentinus</taxon>
    </lineage>
</organism>
<evidence type="ECO:0000256" key="2">
    <source>
        <dbReference type="ARBA" id="ARBA00005179"/>
    </source>
</evidence>
<feature type="transmembrane region" description="Helical" evidence="8">
    <location>
        <begin position="34"/>
        <end position="57"/>
    </location>
</feature>
<keyword evidence="5 8" id="KW-0812">Transmembrane</keyword>
<dbReference type="InterPro" id="IPR044851">
    <property type="entry name" value="Wax_synthase"/>
</dbReference>
<dbReference type="Pfam" id="PF13813">
    <property type="entry name" value="MBOAT_2"/>
    <property type="match status" value="1"/>
</dbReference>
<accession>A0A165MB13</accession>
<feature type="transmembrane region" description="Helical" evidence="8">
    <location>
        <begin position="164"/>
        <end position="185"/>
    </location>
</feature>
<dbReference type="InParanoid" id="A0A165MB13"/>
<keyword evidence="6 8" id="KW-1133">Transmembrane helix</keyword>
<dbReference type="GO" id="GO:0006629">
    <property type="term" value="P:lipid metabolic process"/>
    <property type="evidence" value="ECO:0007669"/>
    <property type="project" value="InterPro"/>
</dbReference>